<evidence type="ECO:0000256" key="2">
    <source>
        <dbReference type="SAM" id="Phobius"/>
    </source>
</evidence>
<accession>A0ABU9DIB3</accession>
<feature type="region of interest" description="Disordered" evidence="1">
    <location>
        <begin position="1"/>
        <end position="35"/>
    </location>
</feature>
<feature type="compositionally biased region" description="Basic and acidic residues" evidence="1">
    <location>
        <begin position="1"/>
        <end position="11"/>
    </location>
</feature>
<dbReference type="RefSeq" id="WP_341415695.1">
    <property type="nucleotide sequence ID" value="NZ_JBBPCC010000006.1"/>
</dbReference>
<keyword evidence="2" id="KW-1133">Transmembrane helix</keyword>
<comment type="caution">
    <text evidence="3">The sequence shown here is derived from an EMBL/GenBank/DDBJ whole genome shotgun (WGS) entry which is preliminary data.</text>
</comment>
<dbReference type="Proteomes" id="UP001469365">
    <property type="component" value="Unassembled WGS sequence"/>
</dbReference>
<evidence type="ECO:0000313" key="3">
    <source>
        <dbReference type="EMBL" id="MEK8128618.1"/>
    </source>
</evidence>
<evidence type="ECO:0000256" key="1">
    <source>
        <dbReference type="SAM" id="MobiDB-lite"/>
    </source>
</evidence>
<feature type="transmembrane region" description="Helical" evidence="2">
    <location>
        <begin position="45"/>
        <end position="65"/>
    </location>
</feature>
<reference evidence="3 4" key="1">
    <citation type="submission" date="2024-04" db="EMBL/GenBank/DDBJ databases">
        <title>draft genome sequnece of Paenibacillus filicis.</title>
        <authorList>
            <person name="Kim D.-U."/>
        </authorList>
    </citation>
    <scope>NUCLEOTIDE SEQUENCE [LARGE SCALE GENOMIC DNA]</scope>
    <source>
        <strain evidence="3 4">KACC14197</strain>
    </source>
</reference>
<dbReference type="EMBL" id="JBBPCC010000006">
    <property type="protein sequence ID" value="MEK8128618.1"/>
    <property type="molecule type" value="Genomic_DNA"/>
</dbReference>
<protein>
    <submittedName>
        <fullName evidence="3">Uncharacterized protein</fullName>
    </submittedName>
</protein>
<organism evidence="3 4">
    <name type="scientific">Paenibacillus filicis</name>
    <dbReference type="NCBI Taxonomy" id="669464"/>
    <lineage>
        <taxon>Bacteria</taxon>
        <taxon>Bacillati</taxon>
        <taxon>Bacillota</taxon>
        <taxon>Bacilli</taxon>
        <taxon>Bacillales</taxon>
        <taxon>Paenibacillaceae</taxon>
        <taxon>Paenibacillus</taxon>
    </lineage>
</organism>
<feature type="transmembrane region" description="Helical" evidence="2">
    <location>
        <begin position="71"/>
        <end position="89"/>
    </location>
</feature>
<keyword evidence="2" id="KW-0812">Transmembrane</keyword>
<keyword evidence="2" id="KW-0472">Membrane</keyword>
<feature type="compositionally biased region" description="Polar residues" evidence="1">
    <location>
        <begin position="20"/>
        <end position="35"/>
    </location>
</feature>
<keyword evidence="4" id="KW-1185">Reference proteome</keyword>
<evidence type="ECO:0000313" key="4">
    <source>
        <dbReference type="Proteomes" id="UP001469365"/>
    </source>
</evidence>
<gene>
    <name evidence="3" type="ORF">WMW72_11945</name>
</gene>
<name>A0ABU9DIB3_9BACL</name>
<proteinExistence type="predicted"/>
<sequence length="171" mass="19427">MSSSRKWERMVRKNSKVTSRRNQSGSTSTAVKSTDGSVTYKGRSWLFPMLLTAIGVFCLVVFSKIPGQESMYWVTGFSYIGLALLMYWARRPILKVSKTSLTSRRFGGDRVAEASNIQNISFGKDTVVITLKTKRNRWAYSKSFHQMPIDAMKEKLTEFASKNSVELKQDT</sequence>